<feature type="compositionally biased region" description="Basic residues" evidence="1">
    <location>
        <begin position="280"/>
        <end position="295"/>
    </location>
</feature>
<gene>
    <name evidence="2" type="ORF">SALB_07038</name>
</gene>
<feature type="compositionally biased region" description="Basic and acidic residues" evidence="1">
    <location>
        <begin position="108"/>
        <end position="127"/>
    </location>
</feature>
<feature type="compositionally biased region" description="Basic and acidic residues" evidence="1">
    <location>
        <begin position="8"/>
        <end position="26"/>
    </location>
</feature>
<sequence length="439" mass="46662">MRRGAAARADRDPHDAGREDPGDVLHGRLGVRTVGGQHRQRRRLPDAFGQRGQVGPGQVRQGEPGEPGEAELQHPGGEAEPTAVGRGVAEVLQGDQGAPGGGAGEPGRLGDRGERQRGPAGAERGEHGQPAGDGLHESRAQLPLRGAPPGGRAAVVSDHGGGRRGQRPLHGEDRRAKPGQDRVRERRGRVATGVADHAHRADRAAGRVPDRHRHGDQARFDELVVERPAGGPGRGHPRGEVRREPPAAGRRGVRRPPGRHRGETRVGRVGGPPRPPALPVRRRPVRREQRARRPAFGRQQVADAERQRHRAPTRRLVDEAQPVAVGDGQRHRFVEGVGEAVGQGAEPVGQAGGGEVGVAEFQQGGGEHRVAALGADVAEPAQGAQQAVHGGARQTGGPHQIAHRRPAPGRRQRAQHGQCAHQRRHRLWRRRGGRSGAGG</sequence>
<dbReference type="AlphaFoldDB" id="A0A401R9G3"/>
<feature type="region of interest" description="Disordered" evidence="1">
    <location>
        <begin position="380"/>
        <end position="439"/>
    </location>
</feature>
<accession>A0A401R9G3</accession>
<protein>
    <submittedName>
        <fullName evidence="2">Uncharacterized protein</fullName>
    </submittedName>
</protein>
<comment type="caution">
    <text evidence="2">The sequence shown here is derived from an EMBL/GenBank/DDBJ whole genome shotgun (WGS) entry which is preliminary data.</text>
</comment>
<feature type="compositionally biased region" description="Basic residues" evidence="1">
    <location>
        <begin position="401"/>
        <end position="414"/>
    </location>
</feature>
<feature type="compositionally biased region" description="Gly residues" evidence="1">
    <location>
        <begin position="97"/>
        <end position="107"/>
    </location>
</feature>
<evidence type="ECO:0000313" key="2">
    <source>
        <dbReference type="EMBL" id="GCB94240.1"/>
    </source>
</evidence>
<reference evidence="2 3" key="1">
    <citation type="journal article" date="2019" name="Microbiol. Resour. Announc.">
        <title>Draft Genome Sequence of the Most Traditional epsilon-Poly-l-Lysine Producer, Streptomyces albulus NBRC14147.</title>
        <authorList>
            <person name="Yamanaka K."/>
            <person name="Hamano Y."/>
        </authorList>
    </citation>
    <scope>NUCLEOTIDE SEQUENCE [LARGE SCALE GENOMIC DNA]</scope>
    <source>
        <strain evidence="2 3">NBRC 14147</strain>
    </source>
</reference>
<proteinExistence type="predicted"/>
<dbReference type="Proteomes" id="UP000288351">
    <property type="component" value="Unassembled WGS sequence"/>
</dbReference>
<dbReference type="EMBL" id="BHXC01000007">
    <property type="protein sequence ID" value="GCB94240.1"/>
    <property type="molecule type" value="Genomic_DNA"/>
</dbReference>
<feature type="compositionally biased region" description="Low complexity" evidence="1">
    <location>
        <begin position="49"/>
        <end position="64"/>
    </location>
</feature>
<organism evidence="2 3">
    <name type="scientific">Streptomyces noursei</name>
    <name type="common">Streptomyces albulus</name>
    <dbReference type="NCBI Taxonomy" id="1971"/>
    <lineage>
        <taxon>Bacteria</taxon>
        <taxon>Bacillati</taxon>
        <taxon>Actinomycetota</taxon>
        <taxon>Actinomycetes</taxon>
        <taxon>Kitasatosporales</taxon>
        <taxon>Streptomycetaceae</taxon>
        <taxon>Streptomyces</taxon>
    </lineage>
</organism>
<name>A0A401R9G3_STRNR</name>
<feature type="compositionally biased region" description="Basic and acidic residues" evidence="1">
    <location>
        <begin position="169"/>
        <end position="184"/>
    </location>
</feature>
<feature type="region of interest" description="Disordered" evidence="1">
    <location>
        <begin position="1"/>
        <end position="330"/>
    </location>
</feature>
<evidence type="ECO:0000256" key="1">
    <source>
        <dbReference type="SAM" id="MobiDB-lite"/>
    </source>
</evidence>
<feature type="compositionally biased region" description="Low complexity" evidence="1">
    <location>
        <begin position="381"/>
        <end position="392"/>
    </location>
</feature>
<feature type="compositionally biased region" description="Basic residues" evidence="1">
    <location>
        <begin position="421"/>
        <end position="433"/>
    </location>
</feature>
<feature type="compositionally biased region" description="Basic and acidic residues" evidence="1">
    <location>
        <begin position="196"/>
        <end position="225"/>
    </location>
</feature>
<evidence type="ECO:0000313" key="3">
    <source>
        <dbReference type="Proteomes" id="UP000288351"/>
    </source>
</evidence>